<evidence type="ECO:0000256" key="7">
    <source>
        <dbReference type="ARBA" id="ARBA00023136"/>
    </source>
</evidence>
<dbReference type="GO" id="GO:0009272">
    <property type="term" value="P:fungal-type cell wall biogenesis"/>
    <property type="evidence" value="ECO:0007669"/>
    <property type="project" value="TreeGrafter"/>
</dbReference>
<dbReference type="Proteomes" id="UP000009328">
    <property type="component" value="Unassembled WGS sequence"/>
</dbReference>
<dbReference type="SUPFAM" id="SSF48208">
    <property type="entry name" value="Six-hairpin glycosidases"/>
    <property type="match status" value="1"/>
</dbReference>
<evidence type="ECO:0000256" key="14">
    <source>
        <dbReference type="SAM" id="Phobius"/>
    </source>
</evidence>
<dbReference type="InterPro" id="IPR005198">
    <property type="entry name" value="Glyco_hydro_76"/>
</dbReference>
<evidence type="ECO:0000313" key="17">
    <source>
        <dbReference type="Proteomes" id="UP000009328"/>
    </source>
</evidence>
<comment type="similarity">
    <text evidence="3 12">Belongs to the glycosyl hydrolase 76 family.</text>
</comment>
<evidence type="ECO:0000256" key="2">
    <source>
        <dbReference type="ARBA" id="ARBA00004308"/>
    </source>
</evidence>
<dbReference type="EMBL" id="CAIF01000224">
    <property type="protein sequence ID" value="CCH46054.1"/>
    <property type="molecule type" value="Genomic_DNA"/>
</dbReference>
<dbReference type="GO" id="GO:0016052">
    <property type="term" value="P:carbohydrate catabolic process"/>
    <property type="evidence" value="ECO:0007669"/>
    <property type="project" value="InterPro"/>
</dbReference>
<dbReference type="AlphaFoldDB" id="K0KX41"/>
<dbReference type="GO" id="GO:0007117">
    <property type="term" value="P:budding cell bud growth"/>
    <property type="evidence" value="ECO:0007669"/>
    <property type="project" value="TreeGrafter"/>
</dbReference>
<evidence type="ECO:0000256" key="3">
    <source>
        <dbReference type="ARBA" id="ARBA00009699"/>
    </source>
</evidence>
<comment type="caution">
    <text evidence="16">The sequence shown here is derived from an EMBL/GenBank/DDBJ whole genome shotgun (WGS) entry which is preliminary data.</text>
</comment>
<evidence type="ECO:0000256" key="9">
    <source>
        <dbReference type="ARBA" id="ARBA00023295"/>
    </source>
</evidence>
<evidence type="ECO:0000256" key="1">
    <source>
        <dbReference type="ARBA" id="ARBA00001452"/>
    </source>
</evidence>
<comment type="subcellular location">
    <subcellularLocation>
        <location evidence="2">Endomembrane system</location>
    </subcellularLocation>
</comment>
<dbReference type="InParanoid" id="K0KX41"/>
<evidence type="ECO:0000256" key="12">
    <source>
        <dbReference type="PIRNR" id="PIRNR016302"/>
    </source>
</evidence>
<reference evidence="16 17" key="1">
    <citation type="journal article" date="2012" name="Eukaryot. Cell">
        <title>Draft genome sequence of Wickerhamomyces ciferrii NRRL Y-1031 F-60-10.</title>
        <authorList>
            <person name="Schneider J."/>
            <person name="Andrea H."/>
            <person name="Blom J."/>
            <person name="Jaenicke S."/>
            <person name="Ruckert C."/>
            <person name="Schorsch C."/>
            <person name="Szczepanowski R."/>
            <person name="Farwick M."/>
            <person name="Goesmann A."/>
            <person name="Puhler A."/>
            <person name="Schaffer S."/>
            <person name="Tauch A."/>
            <person name="Kohler T."/>
            <person name="Brinkrolf K."/>
        </authorList>
    </citation>
    <scope>NUCLEOTIDE SEQUENCE [LARGE SCALE GENOMIC DNA]</scope>
    <source>
        <strain evidence="17">ATCC 14091 / BCRC 22168 / CBS 111 / JCM 3599 / NBRC 0793 / NRRL Y-1031 F-60-10</strain>
    </source>
</reference>
<dbReference type="GO" id="GO:0012505">
    <property type="term" value="C:endomembrane system"/>
    <property type="evidence" value="ECO:0007669"/>
    <property type="project" value="UniProtKB-SubCell"/>
</dbReference>
<dbReference type="InterPro" id="IPR014480">
    <property type="entry name" value="Mannan-1_6-alpha_mannosidase"/>
</dbReference>
<dbReference type="GO" id="GO:0071555">
    <property type="term" value="P:cell wall organization"/>
    <property type="evidence" value="ECO:0007669"/>
    <property type="project" value="UniProtKB-KW"/>
</dbReference>
<keyword evidence="14" id="KW-1133">Transmembrane helix</keyword>
<sequence length="449" mass="50018">MKISLLLPLCLLFSTTLALDLDINDQDSICSAAGTVVNGMLDYYDGKKYGGVVGMFQAPYYWWEAGHAWGGVLDYWYYCQNDSVEDVLYSSLMAQRGNNNDFIPKNQSTTEGNDDQGFWGIFVMSAAERNFTEPKDKDVPDWLSMSQAVYNTMWERWDSDSCSGGLRWQIFTWNSGYDHKNTVSNACLFQMASRLARFTGNDSYVETAETVYQWLIDTQFVVDGDKAYVYDGADISNNCSDIVKLEWSYNYGLLIGGAAYLYNYTESDDWLQKLTSLVNGAKDFFKDDIMYERACQGADNCNNDQRSFKAVFSRALGMTTRLVPSLYDEIRPLLESSAEAAAKSCSGGSDGVTCGLDWTKGSWDNKYGLGEQMCALEIFNSLLAPESPAPYNHENEGVGQGNVDAGKDSDSTSLDRSDLKIETKDRAGAAIVTAICLLILIIGSIWMIM</sequence>
<feature type="region of interest" description="Disordered" evidence="13">
    <location>
        <begin position="390"/>
        <end position="416"/>
    </location>
</feature>
<comment type="catalytic activity">
    <reaction evidence="1 12">
        <text>Random hydrolysis of (1-&gt;6)-alpha-D-mannosidic linkages in unbranched (1-&gt;6)-mannans.</text>
        <dbReference type="EC" id="3.2.1.101"/>
    </reaction>
</comment>
<feature type="compositionally biased region" description="Basic and acidic residues" evidence="13">
    <location>
        <begin position="405"/>
        <end position="416"/>
    </location>
</feature>
<keyword evidence="7 14" id="KW-0472">Membrane</keyword>
<keyword evidence="9 12" id="KW-0326">Glycosidase</keyword>
<evidence type="ECO:0000256" key="13">
    <source>
        <dbReference type="SAM" id="MobiDB-lite"/>
    </source>
</evidence>
<evidence type="ECO:0000256" key="4">
    <source>
        <dbReference type="ARBA" id="ARBA00012350"/>
    </source>
</evidence>
<dbReference type="GO" id="GO:0008496">
    <property type="term" value="F:mannan endo-1,6-alpha-mannosidase activity"/>
    <property type="evidence" value="ECO:0007669"/>
    <property type="project" value="UniProtKB-UniRule"/>
</dbReference>
<name>K0KX41_WICCF</name>
<evidence type="ECO:0000256" key="6">
    <source>
        <dbReference type="ARBA" id="ARBA00022801"/>
    </source>
</evidence>
<feature type="chain" id="PRO_5003838049" description="Mannan endo-1,6-alpha-mannosidase" evidence="15">
    <location>
        <begin position="19"/>
        <end position="449"/>
    </location>
</feature>
<dbReference type="Gene3D" id="1.50.10.20">
    <property type="match status" value="1"/>
</dbReference>
<keyword evidence="6 12" id="KW-0378">Hydrolase</keyword>
<dbReference type="eggNOG" id="ENOG502QSWP">
    <property type="taxonomic scope" value="Eukaryota"/>
</dbReference>
<dbReference type="InterPro" id="IPR008928">
    <property type="entry name" value="6-hairpin_glycosidase_sf"/>
</dbReference>
<dbReference type="PIRSF" id="PIRSF016302">
    <property type="entry name" value="Man_a_manosd"/>
    <property type="match status" value="1"/>
</dbReference>
<organism evidence="16 17">
    <name type="scientific">Wickerhamomyces ciferrii (strain ATCC 14091 / BCRC 22168 / CBS 111 / JCM 3599 / NBRC 0793 / NRRL Y-1031 F-60-10)</name>
    <name type="common">Yeast</name>
    <name type="synonym">Pichia ciferrii</name>
    <dbReference type="NCBI Taxonomy" id="1206466"/>
    <lineage>
        <taxon>Eukaryota</taxon>
        <taxon>Fungi</taxon>
        <taxon>Dikarya</taxon>
        <taxon>Ascomycota</taxon>
        <taxon>Saccharomycotina</taxon>
        <taxon>Saccharomycetes</taxon>
        <taxon>Phaffomycetales</taxon>
        <taxon>Wickerhamomycetaceae</taxon>
        <taxon>Wickerhamomyces</taxon>
    </lineage>
</organism>
<dbReference type="Pfam" id="PF03663">
    <property type="entry name" value="Glyco_hydro_76"/>
    <property type="match status" value="1"/>
</dbReference>
<evidence type="ECO:0000313" key="16">
    <source>
        <dbReference type="EMBL" id="CCH46054.1"/>
    </source>
</evidence>
<keyword evidence="5 15" id="KW-0732">Signal</keyword>
<keyword evidence="10" id="KW-0961">Cell wall biogenesis/degradation</keyword>
<feature type="transmembrane region" description="Helical" evidence="14">
    <location>
        <begin position="427"/>
        <end position="448"/>
    </location>
</feature>
<dbReference type="FunFam" id="1.50.10.20:FF:000006">
    <property type="entry name" value="Mannan endo-1,6-alpha-mannosidase"/>
    <property type="match status" value="1"/>
</dbReference>
<dbReference type="FunCoup" id="K0KX41">
    <property type="interactions" value="29"/>
</dbReference>
<evidence type="ECO:0000256" key="5">
    <source>
        <dbReference type="ARBA" id="ARBA00022729"/>
    </source>
</evidence>
<evidence type="ECO:0000256" key="10">
    <source>
        <dbReference type="ARBA" id="ARBA00023316"/>
    </source>
</evidence>
<feature type="signal peptide" evidence="15">
    <location>
        <begin position="1"/>
        <end position="18"/>
    </location>
</feature>
<dbReference type="PANTHER" id="PTHR12145">
    <property type="entry name" value="MANNAN ENDO-1,6-ALPHA-MANNOSIDASE DCW1"/>
    <property type="match status" value="1"/>
</dbReference>
<comment type="function">
    <text evidence="11">Required for normal synthesis of the cell wall.</text>
</comment>
<keyword evidence="8" id="KW-0325">Glycoprotein</keyword>
<evidence type="ECO:0000256" key="8">
    <source>
        <dbReference type="ARBA" id="ARBA00023180"/>
    </source>
</evidence>
<dbReference type="PANTHER" id="PTHR12145:SF21">
    <property type="entry name" value="MANNAN ENDO-1,6-ALPHA-MANNOSIDASE DFG5"/>
    <property type="match status" value="1"/>
</dbReference>
<dbReference type="EC" id="3.2.1.101" evidence="4 12"/>
<accession>K0KX41</accession>
<keyword evidence="17" id="KW-1185">Reference proteome</keyword>
<dbReference type="HOGENOM" id="CLU_025694_1_2_1"/>
<dbReference type="STRING" id="1206466.K0KX41"/>
<protein>
    <recommendedName>
        <fullName evidence="4 12">Mannan endo-1,6-alpha-mannosidase</fullName>
        <ecNumber evidence="4 12">3.2.1.101</ecNumber>
    </recommendedName>
</protein>
<gene>
    <name evidence="16" type="ORF">BN7_5642</name>
</gene>
<evidence type="ECO:0000256" key="11">
    <source>
        <dbReference type="ARBA" id="ARBA00054068"/>
    </source>
</evidence>
<evidence type="ECO:0000256" key="15">
    <source>
        <dbReference type="SAM" id="SignalP"/>
    </source>
</evidence>
<proteinExistence type="inferred from homology"/>
<keyword evidence="14" id="KW-0812">Transmembrane</keyword>